<dbReference type="Pfam" id="PF01501">
    <property type="entry name" value="Glyco_transf_8"/>
    <property type="match status" value="1"/>
</dbReference>
<proteinExistence type="predicted"/>
<dbReference type="RefSeq" id="WP_084886778.1">
    <property type="nucleotide sequence ID" value="NZ_NCVF01000018.1"/>
</dbReference>
<accession>A0A1X1K9H6</accession>
<protein>
    <submittedName>
        <fullName evidence="4">Glycosyl hydrolase family 8</fullName>
    </submittedName>
</protein>
<dbReference type="CDD" id="cd04194">
    <property type="entry name" value="GT8_A4GalT_like"/>
    <property type="match status" value="1"/>
</dbReference>
<keyword evidence="3" id="KW-0479">Metal-binding</keyword>
<dbReference type="Proteomes" id="UP000193929">
    <property type="component" value="Unassembled WGS sequence"/>
</dbReference>
<dbReference type="Gene3D" id="3.90.550.10">
    <property type="entry name" value="Spore Coat Polysaccharide Biosynthesis Protein SpsA, Chain A"/>
    <property type="match status" value="1"/>
</dbReference>
<dbReference type="AlphaFoldDB" id="A0A1X1K9H6"/>
<keyword evidence="1" id="KW-0328">Glycosyltransferase</keyword>
<evidence type="ECO:0000256" key="1">
    <source>
        <dbReference type="ARBA" id="ARBA00022676"/>
    </source>
</evidence>
<evidence type="ECO:0000313" key="5">
    <source>
        <dbReference type="Proteomes" id="UP000193929"/>
    </source>
</evidence>
<name>A0A1X1K9H6_STRMT</name>
<dbReference type="PANTHER" id="PTHR13778">
    <property type="entry name" value="GLYCOSYLTRANSFERASE 8 DOMAIN-CONTAINING PROTEIN"/>
    <property type="match status" value="1"/>
</dbReference>
<dbReference type="GO" id="GO:0016757">
    <property type="term" value="F:glycosyltransferase activity"/>
    <property type="evidence" value="ECO:0007669"/>
    <property type="project" value="UniProtKB-KW"/>
</dbReference>
<reference evidence="4 5" key="1">
    <citation type="journal article" date="2016" name="Eur. J. Clin. Microbiol. Infect. Dis.">
        <title>Whole genome sequencing as a tool for phylogenetic analysis of clinical strains of Mitis group streptococci.</title>
        <authorList>
            <person name="Rasmussen L.H."/>
            <person name="Dargis R."/>
            <person name="Hojholt K."/>
            <person name="Christensen J.J."/>
            <person name="Skovgaard O."/>
            <person name="Justesen U.S."/>
            <person name="Rosenvinge F.S."/>
            <person name="Moser C."/>
            <person name="Lukjancenko O."/>
            <person name="Rasmussen S."/>
            <person name="Nielsen X.C."/>
        </authorList>
    </citation>
    <scope>NUCLEOTIDE SEQUENCE [LARGE SCALE GENOMIC DNA]</scope>
    <source>
        <strain evidence="4 5">RH_50275_09</strain>
    </source>
</reference>
<sequence>MGNTKRAVVFAGDYAYIRQIETALKSICRHNSHLKIYLLNQDIPQEWFSQIRIYLQEMGGDLIDCKLIGSQYKMNWSNKLPHINHMTFARYFIPDFVTEDKVLYLDSDLIVTDDLTDLFELDLGENYLAATRSCFGAGLGFNAGVLLINNKQWKSESIRQQLIELTEKEHENVAEGDQSILNMLFHDSYIEINETFNYQIGFDKGAAEQGHAWILEKSINPLPKVLHYISNDKPWNQFSVGRLRENWWNYSFMEWGYIVSTWKERGEHYSANIYKPKLTCMNLTNSWCVENMKFLAQSLPEVHFHIAAHTFMADELKVLSSFQNVSLYPNSFPILIEKVLKESDIYLDINHEDKLGYIYDLVKKHSKPMLAFDNTRLPNLDDSSYESICSHERPEEMVEVIRKYMENQLCNNQSF</sequence>
<gene>
    <name evidence="4" type="ORF">B7700_01970</name>
</gene>
<dbReference type="InterPro" id="IPR002495">
    <property type="entry name" value="Glyco_trans_8"/>
</dbReference>
<organism evidence="4 5">
    <name type="scientific">Streptococcus mitis</name>
    <dbReference type="NCBI Taxonomy" id="28037"/>
    <lineage>
        <taxon>Bacteria</taxon>
        <taxon>Bacillati</taxon>
        <taxon>Bacillota</taxon>
        <taxon>Bacilli</taxon>
        <taxon>Lactobacillales</taxon>
        <taxon>Streptococcaceae</taxon>
        <taxon>Streptococcus</taxon>
        <taxon>Streptococcus mitis group</taxon>
    </lineage>
</organism>
<dbReference type="EMBL" id="NCVF01000018">
    <property type="protein sequence ID" value="ORO96097.1"/>
    <property type="molecule type" value="Genomic_DNA"/>
</dbReference>
<keyword evidence="4" id="KW-0378">Hydrolase</keyword>
<dbReference type="GO" id="GO:0046872">
    <property type="term" value="F:metal ion binding"/>
    <property type="evidence" value="ECO:0007669"/>
    <property type="project" value="UniProtKB-KW"/>
</dbReference>
<comment type="caution">
    <text evidence="4">The sequence shown here is derived from an EMBL/GenBank/DDBJ whole genome shotgun (WGS) entry which is preliminary data.</text>
</comment>
<dbReference type="PANTHER" id="PTHR13778:SF47">
    <property type="entry name" value="LIPOPOLYSACCHARIDE 1,3-GALACTOSYLTRANSFERASE"/>
    <property type="match status" value="1"/>
</dbReference>
<dbReference type="GO" id="GO:0016787">
    <property type="term" value="F:hydrolase activity"/>
    <property type="evidence" value="ECO:0007669"/>
    <property type="project" value="UniProtKB-KW"/>
</dbReference>
<evidence type="ECO:0000256" key="2">
    <source>
        <dbReference type="ARBA" id="ARBA00022679"/>
    </source>
</evidence>
<keyword evidence="2" id="KW-0808">Transferase</keyword>
<evidence type="ECO:0000313" key="4">
    <source>
        <dbReference type="EMBL" id="ORO96097.1"/>
    </source>
</evidence>
<dbReference type="InterPro" id="IPR029044">
    <property type="entry name" value="Nucleotide-diphossugar_trans"/>
</dbReference>
<evidence type="ECO:0000256" key="3">
    <source>
        <dbReference type="ARBA" id="ARBA00022723"/>
    </source>
</evidence>
<dbReference type="InterPro" id="IPR050748">
    <property type="entry name" value="Glycosyltrans_8_dom-fam"/>
</dbReference>
<dbReference type="SUPFAM" id="SSF53448">
    <property type="entry name" value="Nucleotide-diphospho-sugar transferases"/>
    <property type="match status" value="1"/>
</dbReference>